<gene>
    <name evidence="3" type="ORF">L1049_010551</name>
</gene>
<evidence type="ECO:0000259" key="2">
    <source>
        <dbReference type="Pfam" id="PF11721"/>
    </source>
</evidence>
<dbReference type="AlphaFoldDB" id="A0AAP0R782"/>
<name>A0AAP0R782_LIQFO</name>
<feature type="domain" description="Malectin" evidence="2">
    <location>
        <begin position="10"/>
        <end position="134"/>
    </location>
</feature>
<dbReference type="Pfam" id="PF11721">
    <property type="entry name" value="Malectin"/>
    <property type="match status" value="1"/>
</dbReference>
<dbReference type="GO" id="GO:0004714">
    <property type="term" value="F:transmembrane receptor protein tyrosine kinase activity"/>
    <property type="evidence" value="ECO:0007669"/>
    <property type="project" value="InterPro"/>
</dbReference>
<accession>A0AAP0R782</accession>
<dbReference type="InterPro" id="IPR045272">
    <property type="entry name" value="ANXUR1/2-like"/>
</dbReference>
<feature type="compositionally biased region" description="Acidic residues" evidence="1">
    <location>
        <begin position="209"/>
        <end position="223"/>
    </location>
</feature>
<comment type="caution">
    <text evidence="3">The sequence shown here is derived from an EMBL/GenBank/DDBJ whole genome shotgun (WGS) entry which is preliminary data.</text>
</comment>
<dbReference type="Proteomes" id="UP001415857">
    <property type="component" value="Unassembled WGS sequence"/>
</dbReference>
<dbReference type="PANTHER" id="PTHR34590">
    <property type="entry name" value="OS03G0124300 PROTEIN-RELATED"/>
    <property type="match status" value="1"/>
</dbReference>
<evidence type="ECO:0000313" key="3">
    <source>
        <dbReference type="EMBL" id="KAK9268111.1"/>
    </source>
</evidence>
<evidence type="ECO:0000256" key="1">
    <source>
        <dbReference type="SAM" id="MobiDB-lite"/>
    </source>
</evidence>
<protein>
    <recommendedName>
        <fullName evidence="2">Malectin domain-containing protein</fullName>
    </recommendedName>
</protein>
<reference evidence="3 4" key="1">
    <citation type="journal article" date="2024" name="Plant J.">
        <title>Genome sequences and population genomics reveal climatic adaptation and genomic divergence between two closely related sweetgum species.</title>
        <authorList>
            <person name="Xu W.Q."/>
            <person name="Ren C.Q."/>
            <person name="Zhang X.Y."/>
            <person name="Comes H.P."/>
            <person name="Liu X.H."/>
            <person name="Li Y.G."/>
            <person name="Kettle C.J."/>
            <person name="Jalonen R."/>
            <person name="Gaisberger H."/>
            <person name="Ma Y.Z."/>
            <person name="Qiu Y.X."/>
        </authorList>
    </citation>
    <scope>NUCLEOTIDE SEQUENCE [LARGE SCALE GENOMIC DNA]</scope>
    <source>
        <strain evidence="3">Hangzhou</strain>
    </source>
</reference>
<keyword evidence="4" id="KW-1185">Reference proteome</keyword>
<dbReference type="FunFam" id="2.60.120.430:FF:000001">
    <property type="entry name" value="Receptor-like protein kinase FERONIA"/>
    <property type="match status" value="1"/>
</dbReference>
<proteinExistence type="predicted"/>
<feature type="region of interest" description="Disordered" evidence="1">
    <location>
        <begin position="206"/>
        <end position="233"/>
    </location>
</feature>
<dbReference type="EMBL" id="JBBPBK010000016">
    <property type="protein sequence ID" value="KAK9268111.1"/>
    <property type="molecule type" value="Genomic_DNA"/>
</dbReference>
<dbReference type="Gene3D" id="2.60.120.430">
    <property type="entry name" value="Galactose-binding lectin"/>
    <property type="match status" value="1"/>
</dbReference>
<evidence type="ECO:0000313" key="4">
    <source>
        <dbReference type="Proteomes" id="UP001415857"/>
    </source>
</evidence>
<dbReference type="InterPro" id="IPR021720">
    <property type="entry name" value="Malectin_dom"/>
</dbReference>
<organism evidence="3 4">
    <name type="scientific">Liquidambar formosana</name>
    <name type="common">Formosan gum</name>
    <dbReference type="NCBI Taxonomy" id="63359"/>
    <lineage>
        <taxon>Eukaryota</taxon>
        <taxon>Viridiplantae</taxon>
        <taxon>Streptophyta</taxon>
        <taxon>Embryophyta</taxon>
        <taxon>Tracheophyta</taxon>
        <taxon>Spermatophyta</taxon>
        <taxon>Magnoliopsida</taxon>
        <taxon>eudicotyledons</taxon>
        <taxon>Gunneridae</taxon>
        <taxon>Pentapetalae</taxon>
        <taxon>Saxifragales</taxon>
        <taxon>Altingiaceae</taxon>
        <taxon>Liquidambar</taxon>
    </lineage>
</organism>
<sequence>MWELDSSYMFTADAGTNITSSSNITYASPNDSSAAPLLVYETARTMFNTEVLEKRFNMSWKFEVDPDFDYLIRLHFCELFYEKPNQRTFRIYINNRTAADSFDVFARAGGMNKAYHQDYFDTVSSKISTLWIQLGPDTAAGVSGTDALLNGLEIFKLSRNGNLAHVGRFGSSGSLGNQSSKNQILWVAIGGGDNSVSSSQILVTNEEREAQEEQEPAIFDEEPVLGLENEGRV</sequence>